<dbReference type="CDD" id="cd21177">
    <property type="entry name" value="LPMO_AA10"/>
    <property type="match status" value="1"/>
</dbReference>
<evidence type="ECO:0000256" key="4">
    <source>
        <dbReference type="ARBA" id="ARBA00022801"/>
    </source>
</evidence>
<dbReference type="InterPro" id="IPR051024">
    <property type="entry name" value="GlcNAc_Chitin_IntDeg"/>
</dbReference>
<dbReference type="Proteomes" id="UP000076967">
    <property type="component" value="Unassembled WGS sequence"/>
</dbReference>
<gene>
    <name evidence="8" type="ORF">PGLA_07100</name>
</gene>
<dbReference type="SMART" id="SM00060">
    <property type="entry name" value="FN3"/>
    <property type="match status" value="2"/>
</dbReference>
<proteinExistence type="predicted"/>
<dbReference type="InterPro" id="IPR036116">
    <property type="entry name" value="FN3_sf"/>
</dbReference>
<feature type="region of interest" description="Disordered" evidence="6">
    <location>
        <begin position="294"/>
        <end position="319"/>
    </location>
</feature>
<comment type="caution">
    <text evidence="8">The sequence shown here is derived from an EMBL/GenBank/DDBJ whole genome shotgun (WGS) entry which is preliminary data.</text>
</comment>
<reference evidence="8 9" key="1">
    <citation type="submission" date="2016-03" db="EMBL/GenBank/DDBJ databases">
        <title>Draft genome sequence of Paenibacillus glacialis DSM 22343.</title>
        <authorList>
            <person name="Shin S.-K."/>
            <person name="Yi H."/>
        </authorList>
    </citation>
    <scope>NUCLEOTIDE SEQUENCE [LARGE SCALE GENOMIC DNA]</scope>
    <source>
        <strain evidence="8 9">DSM 22343</strain>
    </source>
</reference>
<dbReference type="InterPro" id="IPR013783">
    <property type="entry name" value="Ig-like_fold"/>
</dbReference>
<dbReference type="SUPFAM" id="SSF51055">
    <property type="entry name" value="Carbohydrate binding domain"/>
    <property type="match status" value="1"/>
</dbReference>
<accession>A0A168M9R9</accession>
<dbReference type="EMBL" id="LVJH01000007">
    <property type="protein sequence ID" value="OAB44414.1"/>
    <property type="molecule type" value="Genomic_DNA"/>
</dbReference>
<keyword evidence="4" id="KW-0378">Hydrolase</keyword>
<evidence type="ECO:0000259" key="7">
    <source>
        <dbReference type="PROSITE" id="PS50853"/>
    </source>
</evidence>
<feature type="domain" description="Fibronectin type-III" evidence="7">
    <location>
        <begin position="313"/>
        <end position="402"/>
    </location>
</feature>
<dbReference type="AlphaFoldDB" id="A0A168M9R9"/>
<dbReference type="PANTHER" id="PTHR34823:SF1">
    <property type="entry name" value="CHITIN-BINDING TYPE-4 DOMAIN-CONTAINING PROTEIN"/>
    <property type="match status" value="1"/>
</dbReference>
<dbReference type="InterPro" id="IPR003610">
    <property type="entry name" value="CBM5/12"/>
</dbReference>
<dbReference type="STRING" id="494026.PGLA_07100"/>
<dbReference type="InterPro" id="IPR003961">
    <property type="entry name" value="FN3_dom"/>
</dbReference>
<dbReference type="RefSeq" id="WP_068530802.1">
    <property type="nucleotide sequence ID" value="NZ_LVJH01000007.1"/>
</dbReference>
<comment type="subcellular location">
    <subcellularLocation>
        <location evidence="1">Secreted</location>
    </subcellularLocation>
</comment>
<dbReference type="CDD" id="cd00063">
    <property type="entry name" value="FN3"/>
    <property type="match status" value="2"/>
</dbReference>
<keyword evidence="5" id="KW-0624">Polysaccharide degradation</keyword>
<dbReference type="GO" id="GO:0000272">
    <property type="term" value="P:polysaccharide catabolic process"/>
    <property type="evidence" value="ECO:0007669"/>
    <property type="project" value="UniProtKB-KW"/>
</dbReference>
<dbReference type="GO" id="GO:0030246">
    <property type="term" value="F:carbohydrate binding"/>
    <property type="evidence" value="ECO:0007669"/>
    <property type="project" value="InterPro"/>
</dbReference>
<dbReference type="PROSITE" id="PS50853">
    <property type="entry name" value="FN3"/>
    <property type="match status" value="2"/>
</dbReference>
<dbReference type="OrthoDB" id="2702399at2"/>
<dbReference type="InterPro" id="IPR004302">
    <property type="entry name" value="Cellulose/chitin-bd_N"/>
</dbReference>
<dbReference type="Gene3D" id="2.70.50.50">
    <property type="entry name" value="chitin-binding protein cbp21"/>
    <property type="match status" value="1"/>
</dbReference>
<dbReference type="CDD" id="cd12214">
    <property type="entry name" value="ChiA1_BD"/>
    <property type="match status" value="1"/>
</dbReference>
<dbReference type="GO" id="GO:0004553">
    <property type="term" value="F:hydrolase activity, hydrolyzing O-glycosyl compounds"/>
    <property type="evidence" value="ECO:0007669"/>
    <property type="project" value="InterPro"/>
</dbReference>
<protein>
    <submittedName>
        <fullName evidence="8">Chitin-binding protein</fullName>
    </submittedName>
</protein>
<keyword evidence="5" id="KW-0119">Carbohydrate metabolism</keyword>
<dbReference type="GO" id="GO:0005576">
    <property type="term" value="C:extracellular region"/>
    <property type="evidence" value="ECO:0007669"/>
    <property type="project" value="UniProtKB-SubCell"/>
</dbReference>
<dbReference type="FunFam" id="2.70.50.50:FF:000001">
    <property type="entry name" value="Chitin-binding protein"/>
    <property type="match status" value="1"/>
</dbReference>
<dbReference type="Pfam" id="PF00041">
    <property type="entry name" value="fn3"/>
    <property type="match status" value="2"/>
</dbReference>
<evidence type="ECO:0000256" key="5">
    <source>
        <dbReference type="ARBA" id="ARBA00023326"/>
    </source>
</evidence>
<evidence type="ECO:0000313" key="9">
    <source>
        <dbReference type="Proteomes" id="UP000076967"/>
    </source>
</evidence>
<keyword evidence="3" id="KW-0732">Signal</keyword>
<evidence type="ECO:0000256" key="1">
    <source>
        <dbReference type="ARBA" id="ARBA00004613"/>
    </source>
</evidence>
<dbReference type="Gene3D" id="2.60.40.10">
    <property type="entry name" value="Immunoglobulins"/>
    <property type="match status" value="2"/>
</dbReference>
<name>A0A168M9R9_9BACL</name>
<dbReference type="PANTHER" id="PTHR34823">
    <property type="entry name" value="GLCNAC-BINDING PROTEIN A"/>
    <property type="match status" value="1"/>
</dbReference>
<evidence type="ECO:0000256" key="6">
    <source>
        <dbReference type="SAM" id="MobiDB-lite"/>
    </source>
</evidence>
<dbReference type="SMART" id="SM00495">
    <property type="entry name" value="ChtBD3"/>
    <property type="match status" value="1"/>
</dbReference>
<organism evidence="8 9">
    <name type="scientific">Paenibacillus glacialis</name>
    <dbReference type="NCBI Taxonomy" id="494026"/>
    <lineage>
        <taxon>Bacteria</taxon>
        <taxon>Bacillati</taxon>
        <taxon>Bacillota</taxon>
        <taxon>Bacilli</taxon>
        <taxon>Bacillales</taxon>
        <taxon>Paenibacillaceae</taxon>
        <taxon>Paenibacillus</taxon>
    </lineage>
</organism>
<dbReference type="SUPFAM" id="SSF49265">
    <property type="entry name" value="Fibronectin type III"/>
    <property type="match status" value="1"/>
</dbReference>
<dbReference type="InterPro" id="IPR036573">
    <property type="entry name" value="CBM_sf_5/12"/>
</dbReference>
<keyword evidence="9" id="KW-1185">Reference proteome</keyword>
<keyword evidence="2" id="KW-0964">Secreted</keyword>
<sequence length="449" mass="46913">MSTIRVSNLSMSKFLAYGSILLIAAICLIVFPGNSSAHGYVEGPASRAALCKSGQNTNCGPIVYEPQSLEAPKGFPAAGPADGKIASANGAYPELDEQSATRWSKVNISAGTNTFTWKLTANHATTSWKYYITKANWNPNAVLTRDSFDLTPFCSVNYPGTQPPFSYSDTCNVPARSGYQVILAVWEIADTPNAFYNVIDVNFSGSNPVDTQAPSAPAALSSTGQTSTSVSLAWNASTDNVGVTGYQVFNGSSLVTTVSSSTLTYSVSGLTANTAYSFSVKAIDAAGNVSNASNSVSVTTSAPVGNDTQAPTAPSGLHVMGTPTSSSMQLMWNASTDNVGVTGYRIYNGTTLVTSVSGSTTDYTVTGLSASTAYTFNVYAFDAANNQSTVSTVNGRTATAPTNPAWAANTAYTAGTLVSYNGSVYECRQPHTSLIGWEPTNVPSLWLLK</sequence>
<dbReference type="Gene3D" id="2.10.10.20">
    <property type="entry name" value="Carbohydrate-binding module superfamily 5/12"/>
    <property type="match status" value="1"/>
</dbReference>
<dbReference type="Pfam" id="PF02839">
    <property type="entry name" value="CBM_5_12"/>
    <property type="match status" value="1"/>
</dbReference>
<evidence type="ECO:0000313" key="8">
    <source>
        <dbReference type="EMBL" id="OAB44414.1"/>
    </source>
</evidence>
<dbReference type="Pfam" id="PF03067">
    <property type="entry name" value="LPMO_10"/>
    <property type="match status" value="1"/>
</dbReference>
<dbReference type="SUPFAM" id="SSF81296">
    <property type="entry name" value="E set domains"/>
    <property type="match status" value="1"/>
</dbReference>
<dbReference type="InterPro" id="IPR014756">
    <property type="entry name" value="Ig_E-set"/>
</dbReference>
<evidence type="ECO:0000256" key="2">
    <source>
        <dbReference type="ARBA" id="ARBA00022525"/>
    </source>
</evidence>
<feature type="domain" description="Fibronectin type-III" evidence="7">
    <location>
        <begin position="216"/>
        <end position="303"/>
    </location>
</feature>
<evidence type="ECO:0000256" key="3">
    <source>
        <dbReference type="ARBA" id="ARBA00022729"/>
    </source>
</evidence>